<accession>A0ABY3PC55</accession>
<dbReference type="EMBL" id="CP086654">
    <property type="protein sequence ID" value="UEX89856.1"/>
    <property type="molecule type" value="Genomic_DNA"/>
</dbReference>
<feature type="transmembrane region" description="Helical" evidence="1">
    <location>
        <begin position="232"/>
        <end position="251"/>
    </location>
</feature>
<feature type="transmembrane region" description="Helical" evidence="1">
    <location>
        <begin position="193"/>
        <end position="211"/>
    </location>
</feature>
<dbReference type="PANTHER" id="PTHR34821">
    <property type="entry name" value="INNER MEMBRANE PROTEIN YDCZ"/>
    <property type="match status" value="1"/>
</dbReference>
<evidence type="ECO:0000313" key="3">
    <source>
        <dbReference type="Proteomes" id="UP001197626"/>
    </source>
</evidence>
<proteinExistence type="predicted"/>
<feature type="transmembrane region" description="Helical" evidence="1">
    <location>
        <begin position="72"/>
        <end position="92"/>
    </location>
</feature>
<sequence>MIVILILLTLVAGAVIPLQTSINARLSQFTHSSFYASTLSFFVGTCTLAIIILLIAPHYFTLHTWQQFQFDYHWLIGGLMGVIFLTGNLILLPRIGASLTVVTTLSGQLLMSVMIDTFGWFHIPIQPLNIYKAIGVVILAVGIGFMNYHTSSKSSQGQRPKPLWLMTGVLFGFAPPIQTAINSSLGQMTHSPLFAALISFSVGTLTLFIITCVFHRRFSIVNNHEKFGALRWWYFIGGALGALFVTTNIIVAPLLGITLTLIIIMLGQIIMGLCIDHFGWMGIPKQTIQRNRILGLICIVIAIIIIQFN</sequence>
<dbReference type="PANTHER" id="PTHR34821:SF2">
    <property type="entry name" value="INNER MEMBRANE PROTEIN YDCZ"/>
    <property type="match status" value="1"/>
</dbReference>
<organism evidence="2 3">
    <name type="scientific">Staphylococcus ratti</name>
    <dbReference type="NCBI Taxonomy" id="2892440"/>
    <lineage>
        <taxon>Bacteria</taxon>
        <taxon>Bacillati</taxon>
        <taxon>Bacillota</taxon>
        <taxon>Bacilli</taxon>
        <taxon>Bacillales</taxon>
        <taxon>Staphylococcaceae</taxon>
        <taxon>Staphylococcus</taxon>
    </lineage>
</organism>
<dbReference type="Proteomes" id="UP001197626">
    <property type="component" value="Chromosome"/>
</dbReference>
<name>A0ABY3PC55_9STAP</name>
<protein>
    <submittedName>
        <fullName evidence="2">DMT family transporter</fullName>
    </submittedName>
</protein>
<feature type="transmembrane region" description="Helical" evidence="1">
    <location>
        <begin position="34"/>
        <end position="60"/>
    </location>
</feature>
<feature type="transmembrane region" description="Helical" evidence="1">
    <location>
        <begin position="130"/>
        <end position="150"/>
    </location>
</feature>
<dbReference type="InterPro" id="IPR006750">
    <property type="entry name" value="YdcZ"/>
</dbReference>
<reference evidence="2 3" key="1">
    <citation type="journal article" date="2022" name="Pathogens">
        <title>Staphylococcus ratti sp. nov. Isolated from a Lab Rat.</title>
        <authorList>
            <person name="Kovarovic V."/>
            <person name="Sedlacek I."/>
            <person name="Petras P."/>
            <person name="Kralova S."/>
            <person name="Maslanova I."/>
            <person name="Svec P."/>
            <person name="Neumann-Schaal M."/>
            <person name="Botka T."/>
            <person name="Gelbicova T."/>
            <person name="Stankova E."/>
            <person name="Doskar J."/>
            <person name="Pantucek R."/>
        </authorList>
    </citation>
    <scope>NUCLEOTIDE SEQUENCE [LARGE SCALE GENOMIC DNA]</scope>
    <source>
        <strain evidence="2 3">CCM 9025</strain>
    </source>
</reference>
<evidence type="ECO:0000313" key="2">
    <source>
        <dbReference type="EMBL" id="UEX89856.1"/>
    </source>
</evidence>
<evidence type="ECO:0000256" key="1">
    <source>
        <dbReference type="SAM" id="Phobius"/>
    </source>
</evidence>
<keyword evidence="1" id="KW-1133">Transmembrane helix</keyword>
<dbReference type="Pfam" id="PF04657">
    <property type="entry name" value="DMT_YdcZ"/>
    <property type="match status" value="2"/>
</dbReference>
<keyword evidence="1" id="KW-0472">Membrane</keyword>
<keyword evidence="3" id="KW-1185">Reference proteome</keyword>
<keyword evidence="1" id="KW-0812">Transmembrane</keyword>
<feature type="transmembrane region" description="Helical" evidence="1">
    <location>
        <begin position="291"/>
        <end position="308"/>
    </location>
</feature>
<feature type="transmembrane region" description="Helical" evidence="1">
    <location>
        <begin position="257"/>
        <end position="279"/>
    </location>
</feature>
<gene>
    <name evidence="2" type="ORF">LN051_09870</name>
</gene>
<feature type="transmembrane region" description="Helical" evidence="1">
    <location>
        <begin position="162"/>
        <end position="181"/>
    </location>
</feature>
<dbReference type="RefSeq" id="WP_229292361.1">
    <property type="nucleotide sequence ID" value="NZ_CP086654.1"/>
</dbReference>